<proteinExistence type="predicted"/>
<feature type="signal peptide" evidence="1">
    <location>
        <begin position="1"/>
        <end position="23"/>
    </location>
</feature>
<evidence type="ECO:0008006" key="4">
    <source>
        <dbReference type="Google" id="ProtNLM"/>
    </source>
</evidence>
<dbReference type="AlphaFoldDB" id="A0AAJ2JEW2"/>
<accession>A0AAJ2JEW2</accession>
<dbReference type="EMBL" id="JAVSKO010000005">
    <property type="protein sequence ID" value="MDT3469115.1"/>
    <property type="molecule type" value="Genomic_DNA"/>
</dbReference>
<sequence length="197" mass="21011">MAGFVSRAALAAAGVLLAASCHAQSPDVGGWRRVSDSDYARHFHFSMLPHAAPVGSRWAIYDDRAGKVVCCLSVQGAEVSESELQDRFHIPGPWVTDLTNGWNLDAAPYRPHVQLLKAQDAMGSHTFREEGDAAGGLLLPPDARVVGADALEIAGERYTVQRDETSLADGDGGVHTYTLKPARGGAALRVEVPFGTY</sequence>
<keyword evidence="1" id="KW-0732">Signal</keyword>
<name>A0AAJ2JEW2_STEMA</name>
<reference evidence="2" key="1">
    <citation type="submission" date="2023-07" db="EMBL/GenBank/DDBJ databases">
        <title>Comparative genomics of clinical Stenotrophomonas maltophilia isolates reveals regions of diversity which correlate with colonization and persistence in vivo.</title>
        <authorList>
            <person name="Mcdaniel M.S."/>
            <person name="Swords W.E."/>
            <person name="Sumpter N.A."/>
            <person name="Lindgren N.R."/>
            <person name="Billiot C.E."/>
        </authorList>
    </citation>
    <scope>NUCLEOTIDE SEQUENCE</scope>
    <source>
        <strain evidence="2">Ism4</strain>
    </source>
</reference>
<gene>
    <name evidence="2" type="ORF">ROV92_14115</name>
</gene>
<evidence type="ECO:0000313" key="2">
    <source>
        <dbReference type="EMBL" id="MDT3469115.1"/>
    </source>
</evidence>
<evidence type="ECO:0000256" key="1">
    <source>
        <dbReference type="SAM" id="SignalP"/>
    </source>
</evidence>
<organism evidence="2 3">
    <name type="scientific">Stenotrophomonas maltophilia</name>
    <name type="common">Pseudomonas maltophilia</name>
    <name type="synonym">Xanthomonas maltophilia</name>
    <dbReference type="NCBI Taxonomy" id="40324"/>
    <lineage>
        <taxon>Bacteria</taxon>
        <taxon>Pseudomonadati</taxon>
        <taxon>Pseudomonadota</taxon>
        <taxon>Gammaproteobacteria</taxon>
        <taxon>Lysobacterales</taxon>
        <taxon>Lysobacteraceae</taxon>
        <taxon>Stenotrophomonas</taxon>
        <taxon>Stenotrophomonas maltophilia group</taxon>
    </lineage>
</organism>
<comment type="caution">
    <text evidence="2">The sequence shown here is derived from an EMBL/GenBank/DDBJ whole genome shotgun (WGS) entry which is preliminary data.</text>
</comment>
<evidence type="ECO:0000313" key="3">
    <source>
        <dbReference type="Proteomes" id="UP001251948"/>
    </source>
</evidence>
<dbReference type="Proteomes" id="UP001251948">
    <property type="component" value="Unassembled WGS sequence"/>
</dbReference>
<dbReference type="RefSeq" id="WP_006451062.1">
    <property type="nucleotide sequence ID" value="NZ_JAVSKO010000005.1"/>
</dbReference>
<protein>
    <recommendedName>
        <fullName evidence="4">Decarboxylase</fullName>
    </recommendedName>
</protein>
<feature type="chain" id="PRO_5042582929" description="Decarboxylase" evidence="1">
    <location>
        <begin position="24"/>
        <end position="197"/>
    </location>
</feature>
<dbReference type="PROSITE" id="PS51257">
    <property type="entry name" value="PROKAR_LIPOPROTEIN"/>
    <property type="match status" value="1"/>
</dbReference>